<evidence type="ECO:0000313" key="10">
    <source>
        <dbReference type="Proteomes" id="UP001143400"/>
    </source>
</evidence>
<keyword evidence="9" id="KW-1185">Reference proteome</keyword>
<evidence type="ECO:0000313" key="8">
    <source>
        <dbReference type="EMBL" id="MBM7851316.1"/>
    </source>
</evidence>
<dbReference type="Pfam" id="PF02826">
    <property type="entry name" value="2-Hacid_dh_C"/>
    <property type="match status" value="1"/>
</dbReference>
<keyword evidence="2 4" id="KW-0560">Oxidoreductase</keyword>
<dbReference type="Pfam" id="PF00389">
    <property type="entry name" value="2-Hacid_dh"/>
    <property type="match status" value="1"/>
</dbReference>
<protein>
    <submittedName>
        <fullName evidence="7">Dihydrofolate reductase</fullName>
    </submittedName>
    <submittedName>
        <fullName evidence="8">Lactate dehydrogenase-like 2-hydroxyacid dehydrogenase</fullName>
    </submittedName>
</protein>
<dbReference type="InterPro" id="IPR036291">
    <property type="entry name" value="NAD(P)-bd_dom_sf"/>
</dbReference>
<dbReference type="EMBL" id="BSFF01000001">
    <property type="protein sequence ID" value="GLK54374.1"/>
    <property type="molecule type" value="Genomic_DNA"/>
</dbReference>
<dbReference type="GO" id="GO:0051287">
    <property type="term" value="F:NAD binding"/>
    <property type="evidence" value="ECO:0007669"/>
    <property type="project" value="InterPro"/>
</dbReference>
<dbReference type="InterPro" id="IPR050223">
    <property type="entry name" value="D-isomer_2-hydroxyacid_DH"/>
</dbReference>
<accession>A0A9W6MQU3</accession>
<feature type="domain" description="D-isomer specific 2-hydroxyacid dehydrogenase NAD-binding" evidence="6">
    <location>
        <begin position="109"/>
        <end position="282"/>
    </location>
</feature>
<dbReference type="PANTHER" id="PTHR10996:SF178">
    <property type="entry name" value="2-HYDROXYACID DEHYDROGENASE YGL185C-RELATED"/>
    <property type="match status" value="1"/>
</dbReference>
<dbReference type="FunFam" id="3.40.50.720:FF:000213">
    <property type="entry name" value="Putative 2-hydroxyacid dehydrogenase"/>
    <property type="match status" value="1"/>
</dbReference>
<dbReference type="Gene3D" id="3.40.50.720">
    <property type="entry name" value="NAD(P)-binding Rossmann-like Domain"/>
    <property type="match status" value="2"/>
</dbReference>
<dbReference type="RefSeq" id="WP_204949705.1">
    <property type="nucleotide sequence ID" value="NZ_BSFF01000001.1"/>
</dbReference>
<evidence type="ECO:0000259" key="6">
    <source>
        <dbReference type="Pfam" id="PF02826"/>
    </source>
</evidence>
<gene>
    <name evidence="7" type="ORF">GCM10008170_03930</name>
    <name evidence="8" type="ORF">JOD31_001541</name>
</gene>
<dbReference type="Proteomes" id="UP001143400">
    <property type="component" value="Unassembled WGS sequence"/>
</dbReference>
<dbReference type="PROSITE" id="PS00065">
    <property type="entry name" value="D_2_HYDROXYACID_DH_1"/>
    <property type="match status" value="1"/>
</dbReference>
<keyword evidence="3" id="KW-0520">NAD</keyword>
<dbReference type="InterPro" id="IPR006139">
    <property type="entry name" value="D-isomer_2_OHA_DH_cat_dom"/>
</dbReference>
<dbReference type="PANTHER" id="PTHR10996">
    <property type="entry name" value="2-HYDROXYACID DEHYDROGENASE-RELATED"/>
    <property type="match status" value="1"/>
</dbReference>
<keyword evidence="1" id="KW-0521">NADP</keyword>
<proteinExistence type="inferred from homology"/>
<dbReference type="CDD" id="cd12156">
    <property type="entry name" value="HPPR"/>
    <property type="match status" value="1"/>
</dbReference>
<dbReference type="GO" id="GO:0030267">
    <property type="term" value="F:glyoxylate reductase (NADPH) activity"/>
    <property type="evidence" value="ECO:0007669"/>
    <property type="project" value="TreeGrafter"/>
</dbReference>
<evidence type="ECO:0000256" key="3">
    <source>
        <dbReference type="ARBA" id="ARBA00023027"/>
    </source>
</evidence>
<dbReference type="InterPro" id="IPR006140">
    <property type="entry name" value="D-isomer_DH_NAD-bd"/>
</dbReference>
<evidence type="ECO:0000313" key="7">
    <source>
        <dbReference type="EMBL" id="GLK54374.1"/>
    </source>
</evidence>
<dbReference type="InterPro" id="IPR029752">
    <property type="entry name" value="D-isomer_DH_CS1"/>
</dbReference>
<reference evidence="8 9" key="2">
    <citation type="submission" date="2021-01" db="EMBL/GenBank/DDBJ databases">
        <title>Genomic Encyclopedia of Type Strains, Phase IV (KMG-IV): sequencing the most valuable type-strain genomes for metagenomic binning, comparative biology and taxonomic classification.</title>
        <authorList>
            <person name="Goeker M."/>
        </authorList>
    </citation>
    <scope>NUCLEOTIDE SEQUENCE [LARGE SCALE GENOMIC DNA]</scope>
    <source>
        <strain evidence="8 9">DSM 6130</strain>
    </source>
</reference>
<name>A0A9W6MQU3_9HYPH</name>
<dbReference type="Proteomes" id="UP000758856">
    <property type="component" value="Unassembled WGS sequence"/>
</dbReference>
<dbReference type="SUPFAM" id="SSF52283">
    <property type="entry name" value="Formate/glycerate dehydrogenase catalytic domain-like"/>
    <property type="match status" value="1"/>
</dbReference>
<dbReference type="GO" id="GO:0005829">
    <property type="term" value="C:cytosol"/>
    <property type="evidence" value="ECO:0007669"/>
    <property type="project" value="TreeGrafter"/>
</dbReference>
<dbReference type="EMBL" id="JAFBCY010000002">
    <property type="protein sequence ID" value="MBM7851316.1"/>
    <property type="molecule type" value="Genomic_DNA"/>
</dbReference>
<evidence type="ECO:0000313" key="9">
    <source>
        <dbReference type="Proteomes" id="UP000758856"/>
    </source>
</evidence>
<feature type="domain" description="D-isomer specific 2-hydroxyacid dehydrogenase catalytic" evidence="5">
    <location>
        <begin position="12"/>
        <end position="313"/>
    </location>
</feature>
<comment type="similarity">
    <text evidence="4">Belongs to the D-isomer specific 2-hydroxyacid dehydrogenase family.</text>
</comment>
<sequence length="323" mass="34362">MTRPVLLLTGRPPEATLASLEETFETHRLWEANPEDALLSEIAERVQAIGVFGKRPVNEALLSRFPKLAIVSNFGVGYDLVDAGWASKNGVVVTNTPDVLNDEVADTAVGLLIAAVREFGPAEAHVREGRWAKEGPYRLTSSLRGRTVGVVGMGRIGQVIAKRLQAFDLPIVYHSRKANPEVSFRHYPNLVAMARDVDTLIVIIPGGPSTAKLINAEVLAALGSNGVVVNVARGTVIDEQALIAALRDGVILSAGLDVFEKEPQVPAELIALPNAVLLPHVGSASTATRAAMAQLVVDNLTAFASGEPPLTPVAETPFGRWRG</sequence>
<comment type="caution">
    <text evidence="7">The sequence shown here is derived from an EMBL/GenBank/DDBJ whole genome shotgun (WGS) entry which is preliminary data.</text>
</comment>
<evidence type="ECO:0000256" key="2">
    <source>
        <dbReference type="ARBA" id="ARBA00023002"/>
    </source>
</evidence>
<reference evidence="7" key="1">
    <citation type="journal article" date="2014" name="Int. J. Syst. Evol. Microbiol.">
        <title>Complete genome sequence of Corynebacterium casei LMG S-19264T (=DSM 44701T), isolated from a smear-ripened cheese.</title>
        <authorList>
            <consortium name="US DOE Joint Genome Institute (JGI-PGF)"/>
            <person name="Walter F."/>
            <person name="Albersmeier A."/>
            <person name="Kalinowski J."/>
            <person name="Ruckert C."/>
        </authorList>
    </citation>
    <scope>NUCLEOTIDE SEQUENCE</scope>
    <source>
        <strain evidence="7">VKM B-1606</strain>
    </source>
</reference>
<evidence type="ECO:0000259" key="5">
    <source>
        <dbReference type="Pfam" id="PF00389"/>
    </source>
</evidence>
<dbReference type="AlphaFoldDB" id="A0A9W6MQU3"/>
<dbReference type="SUPFAM" id="SSF51735">
    <property type="entry name" value="NAD(P)-binding Rossmann-fold domains"/>
    <property type="match status" value="1"/>
</dbReference>
<evidence type="ECO:0000256" key="1">
    <source>
        <dbReference type="ARBA" id="ARBA00022857"/>
    </source>
</evidence>
<reference evidence="7" key="3">
    <citation type="submission" date="2023-01" db="EMBL/GenBank/DDBJ databases">
        <authorList>
            <person name="Sun Q."/>
            <person name="Evtushenko L."/>
        </authorList>
    </citation>
    <scope>NUCLEOTIDE SEQUENCE</scope>
    <source>
        <strain evidence="7">VKM B-1606</strain>
    </source>
</reference>
<evidence type="ECO:0000256" key="4">
    <source>
        <dbReference type="RuleBase" id="RU003719"/>
    </source>
</evidence>
<organism evidence="7 10">
    <name type="scientific">Methylopila capsulata</name>
    <dbReference type="NCBI Taxonomy" id="61654"/>
    <lineage>
        <taxon>Bacteria</taxon>
        <taxon>Pseudomonadati</taxon>
        <taxon>Pseudomonadota</taxon>
        <taxon>Alphaproteobacteria</taxon>
        <taxon>Hyphomicrobiales</taxon>
        <taxon>Methylopilaceae</taxon>
        <taxon>Methylopila</taxon>
    </lineage>
</organism>
<dbReference type="GO" id="GO:0016618">
    <property type="term" value="F:hydroxypyruvate reductase [NAD(P)H] activity"/>
    <property type="evidence" value="ECO:0007669"/>
    <property type="project" value="TreeGrafter"/>
</dbReference>